<accession>A0A1G9XBU6</accession>
<reference evidence="2 3" key="1">
    <citation type="submission" date="2016-10" db="EMBL/GenBank/DDBJ databases">
        <authorList>
            <person name="de Groot N.N."/>
        </authorList>
    </citation>
    <scope>NUCLEOTIDE SEQUENCE [LARGE SCALE GENOMIC DNA]</scope>
    <source>
        <strain evidence="2 3">CGMCC 1.11147</strain>
    </source>
</reference>
<keyword evidence="3" id="KW-1185">Reference proteome</keyword>
<dbReference type="EMBL" id="FNIC01000001">
    <property type="protein sequence ID" value="SDM93916.1"/>
    <property type="molecule type" value="Genomic_DNA"/>
</dbReference>
<feature type="compositionally biased region" description="Basic and acidic residues" evidence="1">
    <location>
        <begin position="59"/>
        <end position="68"/>
    </location>
</feature>
<dbReference type="RefSeq" id="WP_091022861.1">
    <property type="nucleotide sequence ID" value="NZ_BKAE01000001.1"/>
</dbReference>
<dbReference type="AlphaFoldDB" id="A0A1G9XBU6"/>
<sequence>MPTERSKPRLPATVVLAVAAGLLAVGVAVWGATHQPSSEEPGGSPQETTTATPEPSPRPSDEPPVDARSRLRDALARWEDADTGSFTQTSVIPGVGTLTLTGVYRLSTRSSDATQVFAADEGDVEPVEVRFLGSQGATYLNSPAWGPELRTCWMRFDALALANASGVALANGASSLPANVVALSHARATRVDPTDPEVVVGTVPLTDAAPLFGSGLVRALRDTPLDALVAAEFRLVAGEVVGWRIEGDSMVAALESALATPTESVLAAVASYDVEVEYEGVGATEVDVLLPARELRMTQAQAQSGVGCRP</sequence>
<name>A0A1G9XBU6_9ACTN</name>
<evidence type="ECO:0000256" key="1">
    <source>
        <dbReference type="SAM" id="MobiDB-lite"/>
    </source>
</evidence>
<evidence type="ECO:0000313" key="2">
    <source>
        <dbReference type="EMBL" id="SDM93916.1"/>
    </source>
</evidence>
<dbReference type="STRING" id="1005944.SAMN05192576_1314"/>
<proteinExistence type="predicted"/>
<dbReference type="Proteomes" id="UP000199004">
    <property type="component" value="Unassembled WGS sequence"/>
</dbReference>
<feature type="region of interest" description="Disordered" evidence="1">
    <location>
        <begin position="33"/>
        <end position="68"/>
    </location>
</feature>
<organism evidence="2 3">
    <name type="scientific">Nocardioides szechwanensis</name>
    <dbReference type="NCBI Taxonomy" id="1005944"/>
    <lineage>
        <taxon>Bacteria</taxon>
        <taxon>Bacillati</taxon>
        <taxon>Actinomycetota</taxon>
        <taxon>Actinomycetes</taxon>
        <taxon>Propionibacteriales</taxon>
        <taxon>Nocardioidaceae</taxon>
        <taxon>Nocardioides</taxon>
    </lineage>
</organism>
<protein>
    <submittedName>
        <fullName evidence="2">Uncharacterized protein</fullName>
    </submittedName>
</protein>
<gene>
    <name evidence="2" type="ORF">SAMN05192576_1314</name>
</gene>
<evidence type="ECO:0000313" key="3">
    <source>
        <dbReference type="Proteomes" id="UP000199004"/>
    </source>
</evidence>